<name>A0A2I1K049_9LACT</name>
<dbReference type="InterPro" id="IPR011576">
    <property type="entry name" value="Pyridox_Oxase_N"/>
</dbReference>
<dbReference type="Proteomes" id="UP000234384">
    <property type="component" value="Unassembled WGS sequence"/>
</dbReference>
<dbReference type="Pfam" id="PF01243">
    <property type="entry name" value="PNPOx_N"/>
    <property type="match status" value="1"/>
</dbReference>
<proteinExistence type="predicted"/>
<comment type="caution">
    <text evidence="2">The sequence shown here is derived from an EMBL/GenBank/DDBJ whole genome shotgun (WGS) entry which is preliminary data.</text>
</comment>
<evidence type="ECO:0000259" key="1">
    <source>
        <dbReference type="Pfam" id="PF01243"/>
    </source>
</evidence>
<keyword evidence="2" id="KW-0547">Nucleotide-binding</keyword>
<organism evidence="2 3">
    <name type="scientific">Falseniella ignava</name>
    <dbReference type="NCBI Taxonomy" id="137730"/>
    <lineage>
        <taxon>Bacteria</taxon>
        <taxon>Bacillati</taxon>
        <taxon>Bacillota</taxon>
        <taxon>Bacilli</taxon>
        <taxon>Lactobacillales</taxon>
        <taxon>Aerococcaceae</taxon>
        <taxon>Falseniella</taxon>
    </lineage>
</organism>
<dbReference type="InterPro" id="IPR012349">
    <property type="entry name" value="Split_barrel_FMN-bd"/>
</dbReference>
<keyword evidence="2" id="KW-0067">ATP-binding</keyword>
<dbReference type="Gene3D" id="2.30.110.10">
    <property type="entry name" value="Electron Transport, Fmn-binding Protein, Chain A"/>
    <property type="match status" value="1"/>
</dbReference>
<protein>
    <submittedName>
        <fullName evidence="2">ABC transporter ATP-binding protein</fullName>
    </submittedName>
</protein>
<dbReference type="AlphaFoldDB" id="A0A2I1K049"/>
<reference evidence="2 3" key="1">
    <citation type="submission" date="2017-12" db="EMBL/GenBank/DDBJ databases">
        <title>Phylogenetic diversity of female urinary microbiome.</title>
        <authorList>
            <person name="Thomas-White K."/>
            <person name="Wolfe A.J."/>
        </authorList>
    </citation>
    <scope>NUCLEOTIDE SEQUENCE [LARGE SCALE GENOMIC DNA]</scope>
    <source>
        <strain evidence="2 3">UMB0898</strain>
    </source>
</reference>
<dbReference type="GO" id="GO:0005524">
    <property type="term" value="F:ATP binding"/>
    <property type="evidence" value="ECO:0007669"/>
    <property type="project" value="UniProtKB-KW"/>
</dbReference>
<evidence type="ECO:0000313" key="2">
    <source>
        <dbReference type="EMBL" id="PKY89019.1"/>
    </source>
</evidence>
<dbReference type="SUPFAM" id="SSF50475">
    <property type="entry name" value="FMN-binding split barrel"/>
    <property type="match status" value="1"/>
</dbReference>
<dbReference type="RefSeq" id="WP_101954260.1">
    <property type="nucleotide sequence ID" value="NZ_PKHE01000010.1"/>
</dbReference>
<sequence length="151" mass="17441">MLLDDIMQQLAKNGLAIFSTADQDGNPHARPIHIGLANEDGIYFMTSPDTHFYQQLMAIPKVAITSYREEDYFIEVIRIEGDVRPVDRTMLDVLLPNHPYIDQVYPNHTDHSSMQVFQCYQGVGFYHSLTQGHRYTFDFKSNQSSRRLIIS</sequence>
<accession>A0A2I1K049</accession>
<evidence type="ECO:0000313" key="3">
    <source>
        <dbReference type="Proteomes" id="UP000234384"/>
    </source>
</evidence>
<gene>
    <name evidence="2" type="ORF">CYJ57_04590</name>
</gene>
<feature type="domain" description="Pyridoxamine 5'-phosphate oxidase N-terminal" evidence="1">
    <location>
        <begin position="4"/>
        <end position="90"/>
    </location>
</feature>
<dbReference type="OrthoDB" id="2220294at2"/>
<dbReference type="EMBL" id="PKHE01000010">
    <property type="protein sequence ID" value="PKY89019.1"/>
    <property type="molecule type" value="Genomic_DNA"/>
</dbReference>